<comment type="caution">
    <text evidence="2">The sequence shown here is derived from an EMBL/GenBank/DDBJ whole genome shotgun (WGS) entry which is preliminary data.</text>
</comment>
<evidence type="ECO:0000256" key="1">
    <source>
        <dbReference type="SAM" id="MobiDB-lite"/>
    </source>
</evidence>
<organism evidence="2 3">
    <name type="scientific">Prorocentrum cordatum</name>
    <dbReference type="NCBI Taxonomy" id="2364126"/>
    <lineage>
        <taxon>Eukaryota</taxon>
        <taxon>Sar</taxon>
        <taxon>Alveolata</taxon>
        <taxon>Dinophyceae</taxon>
        <taxon>Prorocentrales</taxon>
        <taxon>Prorocentraceae</taxon>
        <taxon>Prorocentrum</taxon>
    </lineage>
</organism>
<gene>
    <name evidence="2" type="ORF">PCOR1329_LOCUS22389</name>
</gene>
<accession>A0ABN9RRI4</accession>
<dbReference type="EMBL" id="CAUYUJ010007479">
    <property type="protein sequence ID" value="CAK0820886.1"/>
    <property type="molecule type" value="Genomic_DNA"/>
</dbReference>
<evidence type="ECO:0000313" key="2">
    <source>
        <dbReference type="EMBL" id="CAK0820886.1"/>
    </source>
</evidence>
<reference evidence="2" key="1">
    <citation type="submission" date="2023-10" db="EMBL/GenBank/DDBJ databases">
        <authorList>
            <person name="Chen Y."/>
            <person name="Shah S."/>
            <person name="Dougan E. K."/>
            <person name="Thang M."/>
            <person name="Chan C."/>
        </authorList>
    </citation>
    <scope>NUCLEOTIDE SEQUENCE [LARGE SCALE GENOMIC DNA]</scope>
</reference>
<protein>
    <submittedName>
        <fullName evidence="2">Uncharacterized protein</fullName>
    </submittedName>
</protein>
<name>A0ABN9RRI4_9DINO</name>
<sequence>MDNNCIEIVRALPRQLAEHVQRERGRKEDGEQAASMYRMHALSHQVAEHLHEDRGKTQEGGNAALILNACAVTPAGGAHAGRRTGKGARREIYLETACRRCHAVWRSTCGGTRKERDRRQNNIWREVIFVENRAKNVQGREGEGARLPPGARSTRKASTRKARLQASSLERAVPRRCTPEGALGYTNKSH</sequence>
<feature type="compositionally biased region" description="Basic residues" evidence="1">
    <location>
        <begin position="153"/>
        <end position="163"/>
    </location>
</feature>
<dbReference type="Proteomes" id="UP001189429">
    <property type="component" value="Unassembled WGS sequence"/>
</dbReference>
<keyword evidence="3" id="KW-1185">Reference proteome</keyword>
<feature type="non-terminal residue" evidence="2">
    <location>
        <position position="190"/>
    </location>
</feature>
<evidence type="ECO:0000313" key="3">
    <source>
        <dbReference type="Proteomes" id="UP001189429"/>
    </source>
</evidence>
<proteinExistence type="predicted"/>
<feature type="region of interest" description="Disordered" evidence="1">
    <location>
        <begin position="137"/>
        <end position="190"/>
    </location>
</feature>